<dbReference type="InterPro" id="IPR027417">
    <property type="entry name" value="P-loop_NTPase"/>
</dbReference>
<dbReference type="GO" id="GO:0016887">
    <property type="term" value="F:ATP hydrolysis activity"/>
    <property type="evidence" value="ECO:0007669"/>
    <property type="project" value="TreeGrafter"/>
</dbReference>
<evidence type="ECO:0000256" key="3">
    <source>
        <dbReference type="ARBA" id="ARBA00022840"/>
    </source>
</evidence>
<reference evidence="5 6" key="1">
    <citation type="journal article" date="2016" name="Nat. Commun.">
        <title>Thousands of microbial genomes shed light on interconnected biogeochemical processes in an aquifer system.</title>
        <authorList>
            <person name="Anantharaman K."/>
            <person name="Brown C.T."/>
            <person name="Hug L.A."/>
            <person name="Sharon I."/>
            <person name="Castelle C.J."/>
            <person name="Probst A.J."/>
            <person name="Thomas B.C."/>
            <person name="Singh A."/>
            <person name="Wilkins M.J."/>
            <person name="Karaoz U."/>
            <person name="Brodie E.L."/>
            <person name="Williams K.H."/>
            <person name="Hubbard S.S."/>
            <person name="Banfield J.F."/>
        </authorList>
    </citation>
    <scope>NUCLEOTIDE SEQUENCE [LARGE SCALE GENOMIC DNA]</scope>
</reference>
<evidence type="ECO:0000256" key="1">
    <source>
        <dbReference type="ARBA" id="ARBA00006611"/>
    </source>
</evidence>
<accession>A0A1F7WQP5</accession>
<organism evidence="5 6">
    <name type="scientific">Candidatus Woesebacteria bacterium GWA1_42_12</name>
    <dbReference type="NCBI Taxonomy" id="1802472"/>
    <lineage>
        <taxon>Bacteria</taxon>
        <taxon>Candidatus Woeseibacteriota</taxon>
    </lineage>
</organism>
<feature type="domain" description="AAA+ ATPase" evidence="4">
    <location>
        <begin position="308"/>
        <end position="431"/>
    </location>
</feature>
<protein>
    <recommendedName>
        <fullName evidence="4">AAA+ ATPase domain-containing protein</fullName>
    </recommendedName>
</protein>
<dbReference type="InterPro" id="IPR007831">
    <property type="entry name" value="T2SS_GspE_N"/>
</dbReference>
<dbReference type="SUPFAM" id="SSF52540">
    <property type="entry name" value="P-loop containing nucleoside triphosphate hydrolases"/>
    <property type="match status" value="1"/>
</dbReference>
<dbReference type="Proteomes" id="UP000177091">
    <property type="component" value="Unassembled WGS sequence"/>
</dbReference>
<dbReference type="PANTHER" id="PTHR30258">
    <property type="entry name" value="TYPE II SECRETION SYSTEM PROTEIN GSPE-RELATED"/>
    <property type="match status" value="1"/>
</dbReference>
<dbReference type="GO" id="GO:0005886">
    <property type="term" value="C:plasma membrane"/>
    <property type="evidence" value="ECO:0007669"/>
    <property type="project" value="TreeGrafter"/>
</dbReference>
<gene>
    <name evidence="5" type="ORF">A2112_01355</name>
</gene>
<dbReference type="AlphaFoldDB" id="A0A1F7WQP5"/>
<dbReference type="PANTHER" id="PTHR30258:SF2">
    <property type="entry name" value="COMG OPERON PROTEIN 1"/>
    <property type="match status" value="1"/>
</dbReference>
<dbReference type="Gene3D" id="3.30.300.160">
    <property type="entry name" value="Type II secretion system, protein E, N-terminal domain"/>
    <property type="match status" value="1"/>
</dbReference>
<dbReference type="CDD" id="cd01129">
    <property type="entry name" value="PulE-GspE-like"/>
    <property type="match status" value="1"/>
</dbReference>
<comment type="caution">
    <text evidence="5">The sequence shown here is derived from an EMBL/GenBank/DDBJ whole genome shotgun (WGS) entry which is preliminary data.</text>
</comment>
<dbReference type="FunFam" id="3.40.50.300:FF:000398">
    <property type="entry name" value="Type IV pilus assembly ATPase PilB"/>
    <property type="match status" value="1"/>
</dbReference>
<evidence type="ECO:0000259" key="4">
    <source>
        <dbReference type="SMART" id="SM00382"/>
    </source>
</evidence>
<dbReference type="SUPFAM" id="SSF160246">
    <property type="entry name" value="EspE N-terminal domain-like"/>
    <property type="match status" value="1"/>
</dbReference>
<keyword evidence="3" id="KW-0067">ATP-binding</keyword>
<dbReference type="Pfam" id="PF05157">
    <property type="entry name" value="MshEN"/>
    <property type="match status" value="1"/>
</dbReference>
<dbReference type="Gene3D" id="3.40.50.300">
    <property type="entry name" value="P-loop containing nucleotide triphosphate hydrolases"/>
    <property type="match status" value="1"/>
</dbReference>
<evidence type="ECO:0000256" key="2">
    <source>
        <dbReference type="ARBA" id="ARBA00022741"/>
    </source>
</evidence>
<evidence type="ECO:0000313" key="6">
    <source>
        <dbReference type="Proteomes" id="UP000177091"/>
    </source>
</evidence>
<proteinExistence type="inferred from homology"/>
<dbReference type="EMBL" id="MGFK01000014">
    <property type="protein sequence ID" value="OGM04405.1"/>
    <property type="molecule type" value="Genomic_DNA"/>
</dbReference>
<dbReference type="InterPro" id="IPR003593">
    <property type="entry name" value="AAA+_ATPase"/>
</dbReference>
<comment type="similarity">
    <text evidence="1">Belongs to the GSP E family.</text>
</comment>
<sequence length="559" mass="61609">MKLPIETLKAIVVGSGFVTERDFDEAVASASDLGRKIEDVLVFRGLISEDALSKLVAEHTKVPHAAISRQIIPDEILGLIPEKMARTYKMVPFGKKEGKLLLAMENPEDFEALEFAKRHSGLKVVQHFASGSEIRRALGQYKRNIRADFDRIIAENVKKAASSGNLLKAAEDLPIIKVLDTILMYAVSERASDIHIETQATEVIVRLRVDGVLRDILKLPRGIEDALVARIKILSNLKIDEHRIPQDGRHKFNIDEDVIALRISIIPAFYGENVVMRLLPESTRPQSLEELGVIGKNLELLNANFKKPHGMILVTGPTGSGKTTTLYAVLNILNTIKVNICTIEDPIEYGMNRITQIQVNPKAGLDFAAGLRALLRHDPNIIMVGEIRDEETAKIAVHSALTGHLVLSTLHTNDSAGAIPRFLDMGVEGYLVASTVNVIVAQRLIRKICPNCIVEYQPEKAIITKLTEDLGLDLKSQKFYKGQGCEECHMSGFLGRIGIYEVLPVSEAIRVLTSEKSSADKIQKAAEEEGLITMLHDGINKVAAGLTTIEEVLKAVKED</sequence>
<dbReference type="SMART" id="SM00382">
    <property type="entry name" value="AAA"/>
    <property type="match status" value="1"/>
</dbReference>
<dbReference type="InterPro" id="IPR037257">
    <property type="entry name" value="T2SS_E_N_sf"/>
</dbReference>
<dbReference type="Pfam" id="PF00437">
    <property type="entry name" value="T2SSE"/>
    <property type="match status" value="1"/>
</dbReference>
<name>A0A1F7WQP5_9BACT</name>
<evidence type="ECO:0000313" key="5">
    <source>
        <dbReference type="EMBL" id="OGM04405.1"/>
    </source>
</evidence>
<keyword evidence="2" id="KW-0547">Nucleotide-binding</keyword>
<dbReference type="Gene3D" id="3.30.450.90">
    <property type="match status" value="1"/>
</dbReference>
<dbReference type="InterPro" id="IPR001482">
    <property type="entry name" value="T2SS/T4SS_dom"/>
</dbReference>
<dbReference type="GO" id="GO:0005524">
    <property type="term" value="F:ATP binding"/>
    <property type="evidence" value="ECO:0007669"/>
    <property type="project" value="UniProtKB-KW"/>
</dbReference>